<reference evidence="2 3" key="1">
    <citation type="journal article" date="2018" name="BMC Genomics">
        <title>Genomic comparison of Trypanosoma conorhini and Trypanosoma rangeli to Trypanosoma cruzi strains of high and low virulence.</title>
        <authorList>
            <person name="Bradwell K.R."/>
            <person name="Koparde V.N."/>
            <person name="Matveyev A.V."/>
            <person name="Serrano M.G."/>
            <person name="Alves J.M."/>
            <person name="Parikh H."/>
            <person name="Huang B."/>
            <person name="Lee V."/>
            <person name="Espinosa-Alvarez O."/>
            <person name="Ortiz P.A."/>
            <person name="Costa-Martins A.G."/>
            <person name="Teixeira M.M."/>
            <person name="Buck G.A."/>
        </authorList>
    </citation>
    <scope>NUCLEOTIDE SEQUENCE [LARGE SCALE GENOMIC DNA]</scope>
    <source>
        <strain evidence="2 3">AM80</strain>
    </source>
</reference>
<dbReference type="EMBL" id="MKGL01000027">
    <property type="protein sequence ID" value="RNF10757.1"/>
    <property type="molecule type" value="Genomic_DNA"/>
</dbReference>
<keyword evidence="3" id="KW-1185">Reference proteome</keyword>
<dbReference type="RefSeq" id="XP_029241754.1">
    <property type="nucleotide sequence ID" value="XM_029378370.1"/>
</dbReference>
<evidence type="ECO:0000313" key="3">
    <source>
        <dbReference type="Proteomes" id="UP000283634"/>
    </source>
</evidence>
<gene>
    <name evidence="2" type="ORF">TraAM80_01318</name>
</gene>
<name>A0A3R7KVW9_TRYRA</name>
<dbReference type="Proteomes" id="UP000283634">
    <property type="component" value="Unassembled WGS sequence"/>
</dbReference>
<dbReference type="GeneID" id="40325251"/>
<comment type="caution">
    <text evidence="2">The sequence shown here is derived from an EMBL/GenBank/DDBJ whole genome shotgun (WGS) entry which is preliminary data.</text>
</comment>
<organism evidence="2 3">
    <name type="scientific">Trypanosoma rangeli</name>
    <dbReference type="NCBI Taxonomy" id="5698"/>
    <lineage>
        <taxon>Eukaryota</taxon>
        <taxon>Discoba</taxon>
        <taxon>Euglenozoa</taxon>
        <taxon>Kinetoplastea</taxon>
        <taxon>Metakinetoplastina</taxon>
        <taxon>Trypanosomatida</taxon>
        <taxon>Trypanosomatidae</taxon>
        <taxon>Trypanosoma</taxon>
        <taxon>Herpetosoma</taxon>
    </lineage>
</organism>
<accession>A0A3R7KVW9</accession>
<evidence type="ECO:0000313" key="2">
    <source>
        <dbReference type="EMBL" id="RNF10757.1"/>
    </source>
</evidence>
<dbReference type="AlphaFoldDB" id="A0A3R7KVW9"/>
<evidence type="ECO:0000256" key="1">
    <source>
        <dbReference type="SAM" id="MobiDB-lite"/>
    </source>
</evidence>
<feature type="compositionally biased region" description="Polar residues" evidence="1">
    <location>
        <begin position="107"/>
        <end position="121"/>
    </location>
</feature>
<protein>
    <submittedName>
        <fullName evidence="2">Uncharacterized protein</fullName>
    </submittedName>
</protein>
<feature type="region of interest" description="Disordered" evidence="1">
    <location>
        <begin position="83"/>
        <end position="130"/>
    </location>
</feature>
<sequence length="130" mass="13633">MRRVTGEASEAKDLDARWLLYRSPASPNPTKAVGGFLRLGRFRPWHIKHDGYSYLHCIAMRNGGADGFTVEAERGASAALLSAKQAAGKKKNGASPTAPLPRADAASQKTGSGAVTNNPTEVVSDPGSGK</sequence>
<proteinExistence type="predicted"/>